<evidence type="ECO:0000313" key="2">
    <source>
        <dbReference type="EMBL" id="HJF27332.1"/>
    </source>
</evidence>
<protein>
    <submittedName>
        <fullName evidence="2">Uncharacterized protein</fullName>
    </submittedName>
</protein>
<gene>
    <name evidence="2" type="ORF">K8V79_03655</name>
</gene>
<dbReference type="EMBL" id="DYWX01000042">
    <property type="protein sequence ID" value="HJF27332.1"/>
    <property type="molecule type" value="Genomic_DNA"/>
</dbReference>
<keyword evidence="1" id="KW-0732">Signal</keyword>
<dbReference type="Proteomes" id="UP000787156">
    <property type="component" value="Unassembled WGS sequence"/>
</dbReference>
<feature type="signal peptide" evidence="1">
    <location>
        <begin position="1"/>
        <end position="19"/>
    </location>
</feature>
<reference evidence="2" key="1">
    <citation type="journal article" date="2021" name="PeerJ">
        <title>Extensive microbial diversity within the chicken gut microbiome revealed by metagenomics and culture.</title>
        <authorList>
            <person name="Gilroy R."/>
            <person name="Ravi A."/>
            <person name="Getino M."/>
            <person name="Pursley I."/>
            <person name="Horton D.L."/>
            <person name="Alikhan N.F."/>
            <person name="Baker D."/>
            <person name="Gharbi K."/>
            <person name="Hall N."/>
            <person name="Watson M."/>
            <person name="Adriaenssens E.M."/>
            <person name="Foster-Nyarko E."/>
            <person name="Jarju S."/>
            <person name="Secka A."/>
            <person name="Antonio M."/>
            <person name="Oren A."/>
            <person name="Chaudhuri R.R."/>
            <person name="La Ragione R."/>
            <person name="Hildebrand F."/>
            <person name="Pallen M.J."/>
        </authorList>
    </citation>
    <scope>NUCLEOTIDE SEQUENCE</scope>
    <source>
        <strain evidence="2">CHK135-1449</strain>
    </source>
</reference>
<feature type="chain" id="PRO_5039380078" evidence="1">
    <location>
        <begin position="20"/>
        <end position="140"/>
    </location>
</feature>
<sequence length="140" mass="15399">MRRTTAILALAASALVMSACQTTPHEFNGQNGYKVLERSDNTATLSYILSGRPSQDENRLQAACKQVLGASKNYNIQFLSTNEVVNPANKQVDFGRQIGSSRAQISLSNTPSLYNSEDYGTRQALEAHPTTVRVIRFRCS</sequence>
<accession>A0A9D2ZYV7</accession>
<comment type="caution">
    <text evidence="2">The sequence shown here is derived from an EMBL/GenBank/DDBJ whole genome shotgun (WGS) entry which is preliminary data.</text>
</comment>
<dbReference type="AlphaFoldDB" id="A0A9D2ZYV7"/>
<proteinExistence type="predicted"/>
<dbReference type="PROSITE" id="PS51257">
    <property type="entry name" value="PROKAR_LIPOPROTEIN"/>
    <property type="match status" value="1"/>
</dbReference>
<name>A0A9D2ZYV7_ACILW</name>
<reference evidence="2" key="2">
    <citation type="submission" date="2021-09" db="EMBL/GenBank/DDBJ databases">
        <authorList>
            <person name="Gilroy R."/>
        </authorList>
    </citation>
    <scope>NUCLEOTIDE SEQUENCE</scope>
    <source>
        <strain evidence="2">CHK135-1449</strain>
    </source>
</reference>
<organism evidence="2 3">
    <name type="scientific">Acinetobacter lwoffii</name>
    <dbReference type="NCBI Taxonomy" id="28090"/>
    <lineage>
        <taxon>Bacteria</taxon>
        <taxon>Pseudomonadati</taxon>
        <taxon>Pseudomonadota</taxon>
        <taxon>Gammaproteobacteria</taxon>
        <taxon>Moraxellales</taxon>
        <taxon>Moraxellaceae</taxon>
        <taxon>Acinetobacter</taxon>
    </lineage>
</organism>
<evidence type="ECO:0000256" key="1">
    <source>
        <dbReference type="SAM" id="SignalP"/>
    </source>
</evidence>
<evidence type="ECO:0000313" key="3">
    <source>
        <dbReference type="Proteomes" id="UP000787156"/>
    </source>
</evidence>